<dbReference type="Gene3D" id="3.40.630.30">
    <property type="match status" value="1"/>
</dbReference>
<sequence>MFDTFPQLETENLILRQIKSSDAGAIFGFFSDPEVLRYHDAEPFKNIERATRLINTWEDRFLTRQGIRWGIAKKNENIIIGTCGYRLWGKPMFCAELGYELSKPEWRQGIMTEALLSIIRFAFERMELNRIEATVMLDNTASINLLSKLGFTEEGILRDFGYWKFEFHDLKLFSLLRRDLIK</sequence>
<evidence type="ECO:0000313" key="3">
    <source>
        <dbReference type="Proteomes" id="UP000271624"/>
    </source>
</evidence>
<dbReference type="EMBL" id="RSCL01000007">
    <property type="protein sequence ID" value="RUT06157.1"/>
    <property type="molecule type" value="Genomic_DNA"/>
</dbReference>
<proteinExistence type="predicted"/>
<keyword evidence="2" id="KW-0808">Transferase</keyword>
<dbReference type="OrthoDB" id="9785602at2"/>
<name>A0A433VJ80_9CYAN</name>
<feature type="domain" description="N-acetyltransferase" evidence="1">
    <location>
        <begin position="31"/>
        <end position="174"/>
    </location>
</feature>
<organism evidence="2 3">
    <name type="scientific">Dulcicalothrix desertica PCC 7102</name>
    <dbReference type="NCBI Taxonomy" id="232991"/>
    <lineage>
        <taxon>Bacteria</taxon>
        <taxon>Bacillati</taxon>
        <taxon>Cyanobacteriota</taxon>
        <taxon>Cyanophyceae</taxon>
        <taxon>Nostocales</taxon>
        <taxon>Calotrichaceae</taxon>
        <taxon>Dulcicalothrix</taxon>
    </lineage>
</organism>
<accession>A0A433VJ80</accession>
<dbReference type="PROSITE" id="PS51186">
    <property type="entry name" value="GNAT"/>
    <property type="match status" value="1"/>
</dbReference>
<protein>
    <submittedName>
        <fullName evidence="2">N-acetyltransferase</fullName>
    </submittedName>
</protein>
<dbReference type="GO" id="GO:0008999">
    <property type="term" value="F:protein-N-terminal-alanine acetyltransferase activity"/>
    <property type="evidence" value="ECO:0007669"/>
    <property type="project" value="TreeGrafter"/>
</dbReference>
<dbReference type="AlphaFoldDB" id="A0A433VJ80"/>
<reference evidence="2" key="1">
    <citation type="submission" date="2018-12" db="EMBL/GenBank/DDBJ databases">
        <authorList>
            <person name="Will S."/>
            <person name="Neumann-Schaal M."/>
            <person name="Henke P."/>
        </authorList>
    </citation>
    <scope>NUCLEOTIDE SEQUENCE</scope>
    <source>
        <strain evidence="2">PCC 7102</strain>
    </source>
</reference>
<dbReference type="GO" id="GO:0005737">
    <property type="term" value="C:cytoplasm"/>
    <property type="evidence" value="ECO:0007669"/>
    <property type="project" value="TreeGrafter"/>
</dbReference>
<evidence type="ECO:0000313" key="2">
    <source>
        <dbReference type="EMBL" id="RUT06157.1"/>
    </source>
</evidence>
<dbReference type="SUPFAM" id="SSF55729">
    <property type="entry name" value="Acyl-CoA N-acyltransferases (Nat)"/>
    <property type="match status" value="1"/>
</dbReference>
<keyword evidence="3" id="KW-1185">Reference proteome</keyword>
<dbReference type="InterPro" id="IPR051531">
    <property type="entry name" value="N-acetyltransferase"/>
</dbReference>
<evidence type="ECO:0000259" key="1">
    <source>
        <dbReference type="PROSITE" id="PS51186"/>
    </source>
</evidence>
<dbReference type="InterPro" id="IPR000182">
    <property type="entry name" value="GNAT_dom"/>
</dbReference>
<dbReference type="RefSeq" id="WP_127081819.1">
    <property type="nucleotide sequence ID" value="NZ_RSCL01000007.1"/>
</dbReference>
<comment type="caution">
    <text evidence="2">The sequence shown here is derived from an EMBL/GenBank/DDBJ whole genome shotgun (WGS) entry which is preliminary data.</text>
</comment>
<gene>
    <name evidence="2" type="ORF">DSM106972_033630</name>
</gene>
<dbReference type="PANTHER" id="PTHR43792">
    <property type="entry name" value="GNAT FAMILY, PUTATIVE (AFU_ORTHOLOGUE AFUA_3G00765)-RELATED-RELATED"/>
    <property type="match status" value="1"/>
</dbReference>
<reference evidence="2" key="2">
    <citation type="journal article" date="2019" name="Genome Biol. Evol.">
        <title>Day and night: Metabolic profiles and evolutionary relationships of six axenic non-marine cyanobacteria.</title>
        <authorList>
            <person name="Will S.E."/>
            <person name="Henke P."/>
            <person name="Boedeker C."/>
            <person name="Huang S."/>
            <person name="Brinkmann H."/>
            <person name="Rohde M."/>
            <person name="Jarek M."/>
            <person name="Friedl T."/>
            <person name="Seufert S."/>
            <person name="Schumacher M."/>
            <person name="Overmann J."/>
            <person name="Neumann-Schaal M."/>
            <person name="Petersen J."/>
        </authorList>
    </citation>
    <scope>NUCLEOTIDE SEQUENCE [LARGE SCALE GENOMIC DNA]</scope>
    <source>
        <strain evidence="2">PCC 7102</strain>
    </source>
</reference>
<dbReference type="Pfam" id="PF13302">
    <property type="entry name" value="Acetyltransf_3"/>
    <property type="match status" value="1"/>
</dbReference>
<dbReference type="PANTHER" id="PTHR43792:SF9">
    <property type="entry name" value="RIBOSOMAL-PROTEIN-ALANINE ACETYLTRANSFERASE"/>
    <property type="match status" value="1"/>
</dbReference>
<dbReference type="Proteomes" id="UP000271624">
    <property type="component" value="Unassembled WGS sequence"/>
</dbReference>
<dbReference type="InterPro" id="IPR016181">
    <property type="entry name" value="Acyl_CoA_acyltransferase"/>
</dbReference>